<dbReference type="Gene3D" id="3.40.630.10">
    <property type="entry name" value="Zn peptidases"/>
    <property type="match status" value="1"/>
</dbReference>
<dbReference type="PIRSF" id="PIRSF037217">
    <property type="entry name" value="Carboxypeptidase_S"/>
    <property type="match status" value="1"/>
</dbReference>
<evidence type="ECO:0000256" key="5">
    <source>
        <dbReference type="ARBA" id="ARBA00022833"/>
    </source>
</evidence>
<gene>
    <name evidence="9" type="primary">CPS1_2</name>
    <name evidence="9" type="ORF">LOC62_05G006850</name>
</gene>
<dbReference type="PANTHER" id="PTHR45962:SF1">
    <property type="entry name" value="N-FATTY-ACYL-AMINO ACID SYNTHASE_HYDROLASE PM20D1"/>
    <property type="match status" value="1"/>
</dbReference>
<dbReference type="RefSeq" id="XP_062629348.1">
    <property type="nucleotide sequence ID" value="XM_062773364.1"/>
</dbReference>
<keyword evidence="9" id="KW-0121">Carboxypeptidase</keyword>
<dbReference type="GO" id="GO:0004181">
    <property type="term" value="F:metallocarboxypeptidase activity"/>
    <property type="evidence" value="ECO:0007669"/>
    <property type="project" value="InterPro"/>
</dbReference>
<accession>A0AAF1BJZ2</accession>
<dbReference type="InterPro" id="IPR017141">
    <property type="entry name" value="Pept_M20_carboxypep"/>
</dbReference>
<evidence type="ECO:0000256" key="4">
    <source>
        <dbReference type="ARBA" id="ARBA00022801"/>
    </source>
</evidence>
<dbReference type="InterPro" id="IPR036264">
    <property type="entry name" value="Bact_exopeptidase_dim_dom"/>
</dbReference>
<dbReference type="Pfam" id="PF07687">
    <property type="entry name" value="M20_dimer"/>
    <property type="match status" value="1"/>
</dbReference>
<keyword evidence="4" id="KW-0378">Hydrolase</keyword>
<keyword evidence="10" id="KW-1185">Reference proteome</keyword>
<dbReference type="PROSITE" id="PS00759">
    <property type="entry name" value="ARGE_DAPE_CPG2_2"/>
    <property type="match status" value="1"/>
</dbReference>
<feature type="binding site" evidence="7">
    <location>
        <position position="592"/>
    </location>
    <ligand>
        <name>Zn(2+)</name>
        <dbReference type="ChEBI" id="CHEBI:29105"/>
        <label>1</label>
    </ligand>
</feature>
<dbReference type="SUPFAM" id="SSF55031">
    <property type="entry name" value="Bacterial exopeptidase dimerisation domain"/>
    <property type="match status" value="1"/>
</dbReference>
<feature type="binding site" evidence="7">
    <location>
        <position position="206"/>
    </location>
    <ligand>
        <name>Zn(2+)</name>
        <dbReference type="ChEBI" id="CHEBI:29105"/>
        <label>1</label>
    </ligand>
</feature>
<dbReference type="InterPro" id="IPR002933">
    <property type="entry name" value="Peptidase_M20"/>
</dbReference>
<evidence type="ECO:0000313" key="10">
    <source>
        <dbReference type="Proteomes" id="UP000827549"/>
    </source>
</evidence>
<dbReference type="AlphaFoldDB" id="A0AAF1BJZ2"/>
<evidence type="ECO:0000256" key="7">
    <source>
        <dbReference type="PIRSR" id="PIRSR037217-2"/>
    </source>
</evidence>
<dbReference type="GO" id="GO:0000328">
    <property type="term" value="C:fungal-type vacuole lumen"/>
    <property type="evidence" value="ECO:0007669"/>
    <property type="project" value="TreeGrafter"/>
</dbReference>
<evidence type="ECO:0000313" key="9">
    <source>
        <dbReference type="EMBL" id="WOO83322.1"/>
    </source>
</evidence>
<name>A0AAF1BJZ2_9TREE</name>
<proteinExistence type="inferred from homology"/>
<evidence type="ECO:0000256" key="1">
    <source>
        <dbReference type="ARBA" id="ARBA00006247"/>
    </source>
</evidence>
<feature type="active site" description="Proton acceptor" evidence="6">
    <location>
        <position position="241"/>
    </location>
</feature>
<feature type="binding site" evidence="7">
    <location>
        <position position="171"/>
    </location>
    <ligand>
        <name>Zn(2+)</name>
        <dbReference type="ChEBI" id="CHEBI:29105"/>
        <label>2</label>
    </ligand>
</feature>
<dbReference type="SUPFAM" id="SSF53187">
    <property type="entry name" value="Zn-dependent exopeptidases"/>
    <property type="match status" value="1"/>
</dbReference>
<keyword evidence="3 7" id="KW-0479">Metal-binding</keyword>
<keyword evidence="2" id="KW-0645">Protease</keyword>
<dbReference type="PROSITE" id="PS00758">
    <property type="entry name" value="ARGE_DAPE_CPG2_1"/>
    <property type="match status" value="1"/>
</dbReference>
<evidence type="ECO:0000256" key="6">
    <source>
        <dbReference type="PIRSR" id="PIRSR037217-1"/>
    </source>
</evidence>
<dbReference type="EMBL" id="CP086718">
    <property type="protein sequence ID" value="WOO83322.1"/>
    <property type="molecule type" value="Genomic_DNA"/>
</dbReference>
<dbReference type="CDD" id="cd05674">
    <property type="entry name" value="M20_yscS"/>
    <property type="match status" value="1"/>
</dbReference>
<feature type="binding site" evidence="7">
    <location>
        <position position="242"/>
    </location>
    <ligand>
        <name>Zn(2+)</name>
        <dbReference type="ChEBI" id="CHEBI:29105"/>
        <label>1</label>
    </ligand>
</feature>
<evidence type="ECO:0000256" key="3">
    <source>
        <dbReference type="ARBA" id="ARBA00022723"/>
    </source>
</evidence>
<dbReference type="Proteomes" id="UP000827549">
    <property type="component" value="Chromosome 5"/>
</dbReference>
<dbReference type="InterPro" id="IPR047177">
    <property type="entry name" value="Pept_M20A"/>
</dbReference>
<evidence type="ECO:0000256" key="2">
    <source>
        <dbReference type="ARBA" id="ARBA00022670"/>
    </source>
</evidence>
<evidence type="ECO:0000259" key="8">
    <source>
        <dbReference type="Pfam" id="PF07687"/>
    </source>
</evidence>
<keyword evidence="5 7" id="KW-0862">Zinc</keyword>
<dbReference type="GO" id="GO:0046872">
    <property type="term" value="F:metal ion binding"/>
    <property type="evidence" value="ECO:0007669"/>
    <property type="project" value="UniProtKB-KW"/>
</dbReference>
<protein>
    <submittedName>
        <fullName evidence="9">Carboxypeptidase S</fullName>
    </submittedName>
</protein>
<dbReference type="InterPro" id="IPR011650">
    <property type="entry name" value="Peptidase_M20_dimer"/>
</dbReference>
<dbReference type="PANTHER" id="PTHR45962">
    <property type="entry name" value="N-FATTY-ACYL-AMINO ACID SYNTHASE/HYDROLASE PM20D1"/>
    <property type="match status" value="1"/>
</dbReference>
<organism evidence="9 10">
    <name type="scientific">Vanrija pseudolonga</name>
    <dbReference type="NCBI Taxonomy" id="143232"/>
    <lineage>
        <taxon>Eukaryota</taxon>
        <taxon>Fungi</taxon>
        <taxon>Dikarya</taxon>
        <taxon>Basidiomycota</taxon>
        <taxon>Agaricomycotina</taxon>
        <taxon>Tremellomycetes</taxon>
        <taxon>Trichosporonales</taxon>
        <taxon>Trichosporonaceae</taxon>
        <taxon>Vanrija</taxon>
    </lineage>
</organism>
<dbReference type="Pfam" id="PF01546">
    <property type="entry name" value="Peptidase_M20"/>
    <property type="match status" value="1"/>
</dbReference>
<sequence length="623" mass="66991">MGAAPETLPTTTAPPKARSNRWARLGALVLALGAAPFLLSGGPDFGLLSAAPKPTLTRTQIDAALKAAACEQADAILPQAFNASAVINGEKDQIVAWLSDAVKIPTEMFDVMGPVGEDPRWDVFYQWSDYLEKAFPLVHQHLTRTRVQEHALIFEWPGSDASLKPLLLMGHSDVVPVLPATRGLWTHDPFGGEFDGEKIWGRGSTDDKSGTIGALASVELLLKSGQFKPTRTLILAFGSDEETGGKVGAKNLAKWILEKYGPDSMAMIVDEGSGISPLYGGWFGLPAVGEKGYLDVEVKVETLGGHSSVPPAHTGIGLISLLLAEIERNPHKPVLKAESPLVSLVSCAANAPSAPSDLRKLIDKLNKSIEKGHPDKDILKRLRDWWVSGSAEQGVLPPGVGKALVSTTQAVDIINGGVKVNALPEVVTAFVNHRIDISSSVEALQKRLIHTLGPVAAQYGLDFEAFGEGVDTSVFADEQGCHGFKGHKGKKPAPHAGKLTIGEAFNSSLEPAPLSPFTVESSAWRLLAGTSRGVFATRPESYRSDEEAAQELQFAPFLSTGNTDTKHYWGLTGNIYRFAYMFIGGNGLNNIHTVDEWNDANGFVEQVRWFANFIVNVDESREI</sequence>
<feature type="binding site" evidence="7">
    <location>
        <position position="206"/>
    </location>
    <ligand>
        <name>Zn(2+)</name>
        <dbReference type="ChEBI" id="CHEBI:29105"/>
        <label>2</label>
    </ligand>
</feature>
<dbReference type="GO" id="GO:0051603">
    <property type="term" value="P:proteolysis involved in protein catabolic process"/>
    <property type="evidence" value="ECO:0007669"/>
    <property type="project" value="TreeGrafter"/>
</dbReference>
<comment type="similarity">
    <text evidence="1">Belongs to the peptidase M20A family.</text>
</comment>
<reference evidence="9" key="1">
    <citation type="submission" date="2023-10" db="EMBL/GenBank/DDBJ databases">
        <authorList>
            <person name="Noh H."/>
        </authorList>
    </citation>
    <scope>NUCLEOTIDE SEQUENCE</scope>
    <source>
        <strain evidence="9">DUCC4014</strain>
    </source>
</reference>
<feature type="binding site" evidence="7">
    <location>
        <position position="270"/>
    </location>
    <ligand>
        <name>Zn(2+)</name>
        <dbReference type="ChEBI" id="CHEBI:29105"/>
        <label>2</label>
    </ligand>
</feature>
<feature type="domain" description="Peptidase M20 dimerisation" evidence="8">
    <location>
        <begin position="288"/>
        <end position="458"/>
    </location>
</feature>
<feature type="active site" evidence="6">
    <location>
        <position position="173"/>
    </location>
</feature>
<dbReference type="InterPro" id="IPR001261">
    <property type="entry name" value="ArgE/DapE_CS"/>
</dbReference>
<dbReference type="GeneID" id="87810025"/>